<protein>
    <submittedName>
        <fullName evidence="2">Uncharacterized protein</fullName>
    </submittedName>
</protein>
<dbReference type="EMBL" id="GGEC01086030">
    <property type="protein sequence ID" value="MBX66514.1"/>
    <property type="molecule type" value="Transcribed_RNA"/>
</dbReference>
<name>A0A2P2QHX2_RHIMU</name>
<feature type="chain" id="PRO_5015141347" evidence="1">
    <location>
        <begin position="22"/>
        <end position="42"/>
    </location>
</feature>
<sequence length="42" mass="4797">MKDFYSQLICLLTLALTGKLAYDKVLRTRICVHTLNAGFYSD</sequence>
<evidence type="ECO:0000256" key="1">
    <source>
        <dbReference type="SAM" id="SignalP"/>
    </source>
</evidence>
<feature type="signal peptide" evidence="1">
    <location>
        <begin position="1"/>
        <end position="21"/>
    </location>
</feature>
<proteinExistence type="predicted"/>
<accession>A0A2P2QHX2</accession>
<reference evidence="2" key="1">
    <citation type="submission" date="2018-02" db="EMBL/GenBank/DDBJ databases">
        <title>Rhizophora mucronata_Transcriptome.</title>
        <authorList>
            <person name="Meera S.P."/>
            <person name="Sreeshan A."/>
            <person name="Augustine A."/>
        </authorList>
    </citation>
    <scope>NUCLEOTIDE SEQUENCE</scope>
    <source>
        <tissue evidence="2">Leaf</tissue>
    </source>
</reference>
<dbReference type="AlphaFoldDB" id="A0A2P2QHX2"/>
<keyword evidence="1" id="KW-0732">Signal</keyword>
<organism evidence="2">
    <name type="scientific">Rhizophora mucronata</name>
    <name type="common">Asiatic mangrove</name>
    <dbReference type="NCBI Taxonomy" id="61149"/>
    <lineage>
        <taxon>Eukaryota</taxon>
        <taxon>Viridiplantae</taxon>
        <taxon>Streptophyta</taxon>
        <taxon>Embryophyta</taxon>
        <taxon>Tracheophyta</taxon>
        <taxon>Spermatophyta</taxon>
        <taxon>Magnoliopsida</taxon>
        <taxon>eudicotyledons</taxon>
        <taxon>Gunneridae</taxon>
        <taxon>Pentapetalae</taxon>
        <taxon>rosids</taxon>
        <taxon>fabids</taxon>
        <taxon>Malpighiales</taxon>
        <taxon>Rhizophoraceae</taxon>
        <taxon>Rhizophora</taxon>
    </lineage>
</organism>
<evidence type="ECO:0000313" key="2">
    <source>
        <dbReference type="EMBL" id="MBX66514.1"/>
    </source>
</evidence>